<dbReference type="InterPro" id="IPR029052">
    <property type="entry name" value="Metallo-depent_PP-like"/>
</dbReference>
<feature type="domain" description="Calcineurin-like phosphoesterase" evidence="8">
    <location>
        <begin position="25"/>
        <end position="202"/>
    </location>
</feature>
<evidence type="ECO:0000256" key="4">
    <source>
        <dbReference type="ARBA" id="ARBA00022723"/>
    </source>
</evidence>
<gene>
    <name evidence="9" type="ORF">GCM10008170_16360</name>
    <name evidence="10" type="ORF">JOD31_000536</name>
</gene>
<evidence type="ECO:0000256" key="1">
    <source>
        <dbReference type="ARBA" id="ARBA00001966"/>
    </source>
</evidence>
<dbReference type="InterPro" id="IPR024654">
    <property type="entry name" value="Calcineurin-like_PHP_lpxH"/>
</dbReference>
<comment type="caution">
    <text evidence="9">The sequence shown here is derived from an EMBL/GenBank/DDBJ whole genome shotgun (WGS) entry which is preliminary data.</text>
</comment>
<comment type="cofactor">
    <cofactor evidence="1">
        <name>[4Fe-4S] cluster</name>
        <dbReference type="ChEBI" id="CHEBI:49883"/>
    </cofactor>
</comment>
<dbReference type="Proteomes" id="UP001143400">
    <property type="component" value="Unassembled WGS sequence"/>
</dbReference>
<dbReference type="GO" id="GO:0003824">
    <property type="term" value="F:catalytic activity"/>
    <property type="evidence" value="ECO:0007669"/>
    <property type="project" value="InterPro"/>
</dbReference>
<dbReference type="Pfam" id="PF12850">
    <property type="entry name" value="Metallophos_2"/>
    <property type="match status" value="1"/>
</dbReference>
<keyword evidence="5" id="KW-0408">Iron</keyword>
<dbReference type="Pfam" id="PF04055">
    <property type="entry name" value="Radical_SAM"/>
    <property type="match status" value="1"/>
</dbReference>
<dbReference type="PANTHER" id="PTHR11228:SF7">
    <property type="entry name" value="PQQA PEPTIDE CYCLASE"/>
    <property type="match status" value="1"/>
</dbReference>
<evidence type="ECO:0000313" key="9">
    <source>
        <dbReference type="EMBL" id="GLK55617.1"/>
    </source>
</evidence>
<evidence type="ECO:0000256" key="3">
    <source>
        <dbReference type="ARBA" id="ARBA00022691"/>
    </source>
</evidence>
<evidence type="ECO:0000256" key="2">
    <source>
        <dbReference type="ARBA" id="ARBA00008950"/>
    </source>
</evidence>
<dbReference type="Gene3D" id="3.60.21.10">
    <property type="match status" value="1"/>
</dbReference>
<keyword evidence="4" id="KW-0479">Metal-binding</keyword>
<keyword evidence="11" id="KW-1185">Reference proteome</keyword>
<dbReference type="Proteomes" id="UP000758856">
    <property type="component" value="Unassembled WGS sequence"/>
</dbReference>
<dbReference type="RefSeq" id="WP_246482307.1">
    <property type="nucleotide sequence ID" value="NZ_BSFF01000002.1"/>
</dbReference>
<evidence type="ECO:0000256" key="5">
    <source>
        <dbReference type="ARBA" id="ARBA00023004"/>
    </source>
</evidence>
<reference evidence="10 11" key="2">
    <citation type="submission" date="2021-01" db="EMBL/GenBank/DDBJ databases">
        <title>Genomic Encyclopedia of Type Strains, Phase IV (KMG-IV): sequencing the most valuable type-strain genomes for metagenomic binning, comparative biology and taxonomic classification.</title>
        <authorList>
            <person name="Goeker M."/>
        </authorList>
    </citation>
    <scope>NUCLEOTIDE SEQUENCE [LARGE SCALE GENOMIC DNA]</scope>
    <source>
        <strain evidence="10 11">DSM 6130</strain>
    </source>
</reference>
<dbReference type="InterPro" id="IPR050377">
    <property type="entry name" value="Radical_SAM_PqqE_MftC-like"/>
</dbReference>
<dbReference type="SUPFAM" id="SSF56300">
    <property type="entry name" value="Metallo-dependent phosphatases"/>
    <property type="match status" value="1"/>
</dbReference>
<accession>A0A9W6MRU7</accession>
<comment type="similarity">
    <text evidence="2">Belongs to the metallophosphoesterase superfamily. YfcE family.</text>
</comment>
<name>A0A9W6MRU7_9HYPH</name>
<evidence type="ECO:0000259" key="8">
    <source>
        <dbReference type="Pfam" id="PF12850"/>
    </source>
</evidence>
<dbReference type="SFLD" id="SFLDS00029">
    <property type="entry name" value="Radical_SAM"/>
    <property type="match status" value="1"/>
</dbReference>
<keyword evidence="3" id="KW-0949">S-adenosyl-L-methionine</keyword>
<dbReference type="SFLD" id="SFLDG01067">
    <property type="entry name" value="SPASM/twitch_domain_containing"/>
    <property type="match status" value="1"/>
</dbReference>
<evidence type="ECO:0000313" key="12">
    <source>
        <dbReference type="Proteomes" id="UP001143400"/>
    </source>
</evidence>
<reference evidence="9" key="1">
    <citation type="journal article" date="2014" name="Int. J. Syst. Evol. Microbiol.">
        <title>Complete genome sequence of Corynebacterium casei LMG S-19264T (=DSM 44701T), isolated from a smear-ripened cheese.</title>
        <authorList>
            <consortium name="US DOE Joint Genome Institute (JGI-PGF)"/>
            <person name="Walter F."/>
            <person name="Albersmeier A."/>
            <person name="Kalinowski J."/>
            <person name="Ruckert C."/>
        </authorList>
    </citation>
    <scope>NUCLEOTIDE SEQUENCE</scope>
    <source>
        <strain evidence="9">VKM B-1606</strain>
    </source>
</reference>
<dbReference type="CDD" id="cd00838">
    <property type="entry name" value="MPP_superfamily"/>
    <property type="match status" value="1"/>
</dbReference>
<dbReference type="AlphaFoldDB" id="A0A9W6MRU7"/>
<dbReference type="GO" id="GO:0051536">
    <property type="term" value="F:iron-sulfur cluster binding"/>
    <property type="evidence" value="ECO:0007669"/>
    <property type="project" value="UniProtKB-KW"/>
</dbReference>
<dbReference type="EMBL" id="JAFBCY010000001">
    <property type="protein sequence ID" value="MBM7850324.1"/>
    <property type="molecule type" value="Genomic_DNA"/>
</dbReference>
<dbReference type="PANTHER" id="PTHR11228">
    <property type="entry name" value="RADICAL SAM DOMAIN PROTEIN"/>
    <property type="match status" value="1"/>
</dbReference>
<sequence length="606" mass="63862">MTIPPDTTPDGPLFLFGGPYSNLEATAAALREAARLGVPPHRVVCTGDIVAYGADAKACVELVRGAGVHVVMGNCEEQLAAGEEDCGCGFAPGSACDRLSAAWFAHASRELGPDDRAWMAALPRRLDVAVGGLTLAVVHGSLDHIARFVFPSTPARVKALDLAASGVDGIVAGHSGLPFSQVIDGRLWHNPGAVGMPANDGRADVWCSLLTPGPDPRSVVVEHRRLEYGWAAAAAKMRAAGLPEGYASALGSGLWPSCDVLPPPEAKRTGRTVEPGGFVWRRDADDAPAWPISTAAPRLAPEKFQDGASTALGEPRATVGLSSLRTLWINTGTLCNLACANCYIESTPRNDRLVYITAAEAGAFLDEAARDHPELAEIGFTGGEPFMNPDLLAMVEDALARGHRALVLTNAMRPMQRLKAPLLALKERYGAQLALRVSLDHYDPALHELERGPRSFQPTLDGLKWLADQGFALSVAGRLFSGEAEGVVRAGFARLFGEHGVPVDAADPVALTLFPEMDAGADMPEITTACWGLLGVDPRSLMCASSRMVVKRKGAERPAVLACTLLAYDERFELGATLAEASRPVALNHPHCATFCVLGGAACSAG</sequence>
<dbReference type="Gene3D" id="3.20.20.70">
    <property type="entry name" value="Aldolase class I"/>
    <property type="match status" value="1"/>
</dbReference>
<evidence type="ECO:0000313" key="10">
    <source>
        <dbReference type="EMBL" id="MBM7850324.1"/>
    </source>
</evidence>
<reference evidence="9" key="3">
    <citation type="submission" date="2023-01" db="EMBL/GenBank/DDBJ databases">
        <authorList>
            <person name="Sun Q."/>
            <person name="Evtushenko L."/>
        </authorList>
    </citation>
    <scope>NUCLEOTIDE SEQUENCE</scope>
    <source>
        <strain evidence="9">VKM B-1606</strain>
    </source>
</reference>
<dbReference type="GO" id="GO:0046872">
    <property type="term" value="F:metal ion binding"/>
    <property type="evidence" value="ECO:0007669"/>
    <property type="project" value="UniProtKB-KW"/>
</dbReference>
<dbReference type="InterPro" id="IPR013785">
    <property type="entry name" value="Aldolase_TIM"/>
</dbReference>
<keyword evidence="6" id="KW-0411">Iron-sulfur</keyword>
<dbReference type="CDD" id="cd01335">
    <property type="entry name" value="Radical_SAM"/>
    <property type="match status" value="1"/>
</dbReference>
<dbReference type="EMBL" id="BSFF01000002">
    <property type="protein sequence ID" value="GLK55617.1"/>
    <property type="molecule type" value="Genomic_DNA"/>
</dbReference>
<evidence type="ECO:0000256" key="6">
    <source>
        <dbReference type="ARBA" id="ARBA00023014"/>
    </source>
</evidence>
<protein>
    <submittedName>
        <fullName evidence="10">Phosphodiesterase/uncharacterized Fe-S cluster-containing radical SAM superfamily protein</fullName>
    </submittedName>
</protein>
<feature type="domain" description="Radical SAM core" evidence="7">
    <location>
        <begin position="329"/>
        <end position="472"/>
    </location>
</feature>
<dbReference type="SUPFAM" id="SSF102114">
    <property type="entry name" value="Radical SAM enzymes"/>
    <property type="match status" value="1"/>
</dbReference>
<proteinExistence type="inferred from homology"/>
<evidence type="ECO:0000313" key="11">
    <source>
        <dbReference type="Proteomes" id="UP000758856"/>
    </source>
</evidence>
<evidence type="ECO:0000259" key="7">
    <source>
        <dbReference type="Pfam" id="PF04055"/>
    </source>
</evidence>
<organism evidence="9 12">
    <name type="scientific">Methylopila capsulata</name>
    <dbReference type="NCBI Taxonomy" id="61654"/>
    <lineage>
        <taxon>Bacteria</taxon>
        <taxon>Pseudomonadati</taxon>
        <taxon>Pseudomonadota</taxon>
        <taxon>Alphaproteobacteria</taxon>
        <taxon>Hyphomicrobiales</taxon>
        <taxon>Methylopilaceae</taxon>
        <taxon>Methylopila</taxon>
    </lineage>
</organism>
<dbReference type="InterPro" id="IPR058240">
    <property type="entry name" value="rSAM_sf"/>
</dbReference>
<dbReference type="InterPro" id="IPR007197">
    <property type="entry name" value="rSAM"/>
</dbReference>